<accession>A0A7D4UL66</accession>
<evidence type="ECO:0000256" key="3">
    <source>
        <dbReference type="ARBA" id="ARBA00023237"/>
    </source>
</evidence>
<dbReference type="InterPro" id="IPR037066">
    <property type="entry name" value="Plug_dom_sf"/>
</dbReference>
<feature type="signal peptide" evidence="4">
    <location>
        <begin position="1"/>
        <end position="18"/>
    </location>
</feature>
<evidence type="ECO:0000259" key="5">
    <source>
        <dbReference type="Pfam" id="PF14905"/>
    </source>
</evidence>
<evidence type="ECO:0000313" key="7">
    <source>
        <dbReference type="Proteomes" id="UP000505355"/>
    </source>
</evidence>
<sequence>MKKLLLILLCSFALRVSAQVPAKTIVIAGMVADSVTNKPIGFATIALIDATTKKPVKSTLTKDDGTFKINGLAPKPYTISFICVGYQTKQQAVTGTDDFMANTRLAPSNSQLKEVAVTAVKPLMKQEVDRLSYDVQADPESKAITALDMMRKVPLLSVDASDEIKLRGSGSYKILLNGKESALMARSPSDILKAMPASNIVKIEVITSPPAKYEAEGLAGIINIITVKNGAQGYNGSVNSNYNTVNGYRFNLNTTVKQGKFGLNFFTGYQKRPEMAAPFDNTTSFTQSKTSLYQFGDRVNGNHNYYTNAELSYEIDTLNLIAGTVNYFDNAGIQGADQYTRLFNAANAPAAFYSDISNGNGGGKGIDAGINYQLGFKHNKNQLLTASYKYSNADNNQFNDVLTTQPGQANYRQYNSSGAKEYTTQLDYIHPLKVLTFEAGGKMILRNNFSNFNKDTLSNTGYHTDPKQTNNFTYHQNVYALYNSYTLKFTQWVVKGGLRFERTNIDANFATSAGGVFSQYYINVVPSISAQRVINNVSSVNFGFTQRIQRPNINQLNPFTNQANPLYISVGNPNLRPAVNNNFELSYGSSRKGSVNLSASYSFANNTIENVSSVSGNVTTQSFANVGKKKQLGLDANINYPFTNRLNVNVNAEVLHIWLEGAYNGQLYKNKGYQGHMFTYVGYRFDKGYRAGLNLDFDSRYVLLQGIDNYWLGGGANVSKDLFKGKGNIGIMIRNPFKRFIQLDYLTRTNDFTTMANNYMLFRMAGINFNYRFGKLNSEIKKNQRGINNDDTSGGGRN</sequence>
<dbReference type="KEGG" id="mmab:HQ865_17930"/>
<name>A0A7D4UL66_9SPHI</name>
<dbReference type="Pfam" id="PF13715">
    <property type="entry name" value="CarbopepD_reg_2"/>
    <property type="match status" value="1"/>
</dbReference>
<evidence type="ECO:0000313" key="6">
    <source>
        <dbReference type="EMBL" id="QKJ31562.1"/>
    </source>
</evidence>
<dbReference type="Gene3D" id="2.170.130.10">
    <property type="entry name" value="TonB-dependent receptor, plug domain"/>
    <property type="match status" value="1"/>
</dbReference>
<dbReference type="SUPFAM" id="SSF56935">
    <property type="entry name" value="Porins"/>
    <property type="match status" value="1"/>
</dbReference>
<keyword evidence="6" id="KW-0675">Receptor</keyword>
<proteinExistence type="predicted"/>
<feature type="chain" id="PRO_5028921518" evidence="4">
    <location>
        <begin position="19"/>
        <end position="798"/>
    </location>
</feature>
<dbReference type="PANTHER" id="PTHR40980:SF4">
    <property type="entry name" value="TONB-DEPENDENT RECEPTOR-LIKE BETA-BARREL DOMAIN-CONTAINING PROTEIN"/>
    <property type="match status" value="1"/>
</dbReference>
<dbReference type="InterPro" id="IPR041700">
    <property type="entry name" value="OMP_b-brl_3"/>
</dbReference>
<keyword evidence="3" id="KW-0998">Cell outer membrane</keyword>
<keyword evidence="4" id="KW-0732">Signal</keyword>
<dbReference type="Pfam" id="PF14905">
    <property type="entry name" value="OMP_b-brl_3"/>
    <property type="match status" value="1"/>
</dbReference>
<gene>
    <name evidence="6" type="ORF">HQ865_17930</name>
</gene>
<dbReference type="Gene3D" id="2.40.170.20">
    <property type="entry name" value="TonB-dependent receptor, beta-barrel domain"/>
    <property type="match status" value="1"/>
</dbReference>
<protein>
    <submittedName>
        <fullName evidence="6">TonB-dependent receptor</fullName>
    </submittedName>
</protein>
<feature type="domain" description="Outer membrane protein beta-barrel" evidence="5">
    <location>
        <begin position="379"/>
        <end position="771"/>
    </location>
</feature>
<organism evidence="6 7">
    <name type="scientific">Mucilaginibacter mali</name>
    <dbReference type="NCBI Taxonomy" id="2740462"/>
    <lineage>
        <taxon>Bacteria</taxon>
        <taxon>Pseudomonadati</taxon>
        <taxon>Bacteroidota</taxon>
        <taxon>Sphingobacteriia</taxon>
        <taxon>Sphingobacteriales</taxon>
        <taxon>Sphingobacteriaceae</taxon>
        <taxon>Mucilaginibacter</taxon>
    </lineage>
</organism>
<dbReference type="SUPFAM" id="SSF49464">
    <property type="entry name" value="Carboxypeptidase regulatory domain-like"/>
    <property type="match status" value="1"/>
</dbReference>
<evidence type="ECO:0000256" key="1">
    <source>
        <dbReference type="ARBA" id="ARBA00004442"/>
    </source>
</evidence>
<dbReference type="GO" id="GO:0009279">
    <property type="term" value="C:cell outer membrane"/>
    <property type="evidence" value="ECO:0007669"/>
    <property type="project" value="UniProtKB-SubCell"/>
</dbReference>
<comment type="subcellular location">
    <subcellularLocation>
        <location evidence="1">Cell outer membrane</location>
    </subcellularLocation>
</comment>
<reference evidence="6 7" key="1">
    <citation type="submission" date="2020-05" db="EMBL/GenBank/DDBJ databases">
        <title>Mucilaginibacter mali sp. nov.</title>
        <authorList>
            <person name="Kim H.S."/>
            <person name="Lee K.C."/>
            <person name="Suh M.K."/>
            <person name="Kim J.-S."/>
            <person name="Han K.-I."/>
            <person name="Eom M.K."/>
            <person name="Shin Y.K."/>
            <person name="Lee J.-S."/>
        </authorList>
    </citation>
    <scope>NUCLEOTIDE SEQUENCE [LARGE SCALE GENOMIC DNA]</scope>
    <source>
        <strain evidence="6 7">G2-14</strain>
    </source>
</reference>
<evidence type="ECO:0000256" key="2">
    <source>
        <dbReference type="ARBA" id="ARBA00023136"/>
    </source>
</evidence>
<dbReference type="AlphaFoldDB" id="A0A7D4UL66"/>
<dbReference type="Proteomes" id="UP000505355">
    <property type="component" value="Chromosome"/>
</dbReference>
<dbReference type="RefSeq" id="WP_173416221.1">
    <property type="nucleotide sequence ID" value="NZ_CP054139.1"/>
</dbReference>
<dbReference type="EMBL" id="CP054139">
    <property type="protein sequence ID" value="QKJ31562.1"/>
    <property type="molecule type" value="Genomic_DNA"/>
</dbReference>
<evidence type="ECO:0000256" key="4">
    <source>
        <dbReference type="SAM" id="SignalP"/>
    </source>
</evidence>
<dbReference type="PANTHER" id="PTHR40980">
    <property type="entry name" value="PLUG DOMAIN-CONTAINING PROTEIN"/>
    <property type="match status" value="1"/>
</dbReference>
<dbReference type="Gene3D" id="2.60.40.1120">
    <property type="entry name" value="Carboxypeptidase-like, regulatory domain"/>
    <property type="match status" value="1"/>
</dbReference>
<dbReference type="InterPro" id="IPR008969">
    <property type="entry name" value="CarboxyPept-like_regulatory"/>
</dbReference>
<keyword evidence="2" id="KW-0472">Membrane</keyword>
<keyword evidence="7" id="KW-1185">Reference proteome</keyword>
<dbReference type="InterPro" id="IPR036942">
    <property type="entry name" value="Beta-barrel_TonB_sf"/>
</dbReference>